<proteinExistence type="inferred from homology"/>
<dbReference type="PANTHER" id="PTHR43963">
    <property type="entry name" value="CARBONYL REDUCTASE 1-RELATED"/>
    <property type="match status" value="1"/>
</dbReference>
<dbReference type="InterPro" id="IPR045313">
    <property type="entry name" value="CBR1-like"/>
</dbReference>
<dbReference type="GO" id="GO:0016616">
    <property type="term" value="F:oxidoreductase activity, acting on the CH-OH group of donors, NAD or NADP as acceptor"/>
    <property type="evidence" value="ECO:0007669"/>
    <property type="project" value="InterPro"/>
</dbReference>
<dbReference type="CDD" id="cd05324">
    <property type="entry name" value="carb_red_PTCR-like_SDR_c"/>
    <property type="match status" value="1"/>
</dbReference>
<dbReference type="EMBL" id="ML994781">
    <property type="protein sequence ID" value="KAF2174733.1"/>
    <property type="molecule type" value="Genomic_DNA"/>
</dbReference>
<keyword evidence="5" id="KW-1185">Reference proteome</keyword>
<dbReference type="InterPro" id="IPR002347">
    <property type="entry name" value="SDR_fam"/>
</dbReference>
<organism evidence="4 5">
    <name type="scientific">Zopfia rhizophila CBS 207.26</name>
    <dbReference type="NCBI Taxonomy" id="1314779"/>
    <lineage>
        <taxon>Eukaryota</taxon>
        <taxon>Fungi</taxon>
        <taxon>Dikarya</taxon>
        <taxon>Ascomycota</taxon>
        <taxon>Pezizomycotina</taxon>
        <taxon>Dothideomycetes</taxon>
        <taxon>Dothideomycetes incertae sedis</taxon>
        <taxon>Zopfiaceae</taxon>
        <taxon>Zopfia</taxon>
    </lineage>
</organism>
<gene>
    <name evidence="4" type="ORF">K469DRAFT_680922</name>
</gene>
<dbReference type="SUPFAM" id="SSF51735">
    <property type="entry name" value="NAD(P)-binding Rossmann-fold domains"/>
    <property type="match status" value="1"/>
</dbReference>
<evidence type="ECO:0000256" key="3">
    <source>
        <dbReference type="ARBA" id="ARBA00023002"/>
    </source>
</evidence>
<dbReference type="Gene3D" id="3.40.50.720">
    <property type="entry name" value="NAD(P)-binding Rossmann-like Domain"/>
    <property type="match status" value="1"/>
</dbReference>
<comment type="similarity">
    <text evidence="1">Belongs to the short-chain dehydrogenases/reductases (SDR) family.</text>
</comment>
<accession>A0A6A6D6K1</accession>
<dbReference type="AlphaFoldDB" id="A0A6A6D6K1"/>
<evidence type="ECO:0000313" key="4">
    <source>
        <dbReference type="EMBL" id="KAF2174733.1"/>
    </source>
</evidence>
<sequence>MASSKPIVLITGANQGIGFTLAHTLARDHGYHVLLGSRNKERGAKAATQLQEEGSSVEPITLDLTSDSSILAAAKEVEVKHGRLDVLVNNAGILLDDDWEPGDLQGMMKFYRDTFETNLFGTAAVTEAFVSLLEKAKIPRLVFLSSMLGSLSDRNDPSSIYDAVESVSYRCSKAAINMLCLSYARRYRDKGWKVNTCCPGYVITNINKGGGVLTVEEAMLNLVRLCTLGVNGETGTFSDNTGPIPW</sequence>
<keyword evidence="2" id="KW-0521">NADP</keyword>
<evidence type="ECO:0000313" key="5">
    <source>
        <dbReference type="Proteomes" id="UP000800200"/>
    </source>
</evidence>
<keyword evidence="3" id="KW-0560">Oxidoreductase</keyword>
<evidence type="ECO:0000256" key="2">
    <source>
        <dbReference type="ARBA" id="ARBA00022857"/>
    </source>
</evidence>
<evidence type="ECO:0000256" key="1">
    <source>
        <dbReference type="ARBA" id="ARBA00006484"/>
    </source>
</evidence>
<dbReference type="PANTHER" id="PTHR43963:SF6">
    <property type="entry name" value="CHAIN DEHYDROGENASE FAMILY PROTEIN, PUTATIVE (AFU_ORTHOLOGUE AFUA_3G15350)-RELATED"/>
    <property type="match status" value="1"/>
</dbReference>
<dbReference type="PRINTS" id="PR00081">
    <property type="entry name" value="GDHRDH"/>
</dbReference>
<dbReference type="InterPro" id="IPR036291">
    <property type="entry name" value="NAD(P)-bd_dom_sf"/>
</dbReference>
<reference evidence="4" key="1">
    <citation type="journal article" date="2020" name="Stud. Mycol.">
        <title>101 Dothideomycetes genomes: a test case for predicting lifestyles and emergence of pathogens.</title>
        <authorList>
            <person name="Haridas S."/>
            <person name="Albert R."/>
            <person name="Binder M."/>
            <person name="Bloem J."/>
            <person name="Labutti K."/>
            <person name="Salamov A."/>
            <person name="Andreopoulos B."/>
            <person name="Baker S."/>
            <person name="Barry K."/>
            <person name="Bills G."/>
            <person name="Bluhm B."/>
            <person name="Cannon C."/>
            <person name="Castanera R."/>
            <person name="Culley D."/>
            <person name="Daum C."/>
            <person name="Ezra D."/>
            <person name="Gonzalez J."/>
            <person name="Henrissat B."/>
            <person name="Kuo A."/>
            <person name="Liang C."/>
            <person name="Lipzen A."/>
            <person name="Lutzoni F."/>
            <person name="Magnuson J."/>
            <person name="Mondo S."/>
            <person name="Nolan M."/>
            <person name="Ohm R."/>
            <person name="Pangilinan J."/>
            <person name="Park H.-J."/>
            <person name="Ramirez L."/>
            <person name="Alfaro M."/>
            <person name="Sun H."/>
            <person name="Tritt A."/>
            <person name="Yoshinaga Y."/>
            <person name="Zwiers L.-H."/>
            <person name="Turgeon B."/>
            <person name="Goodwin S."/>
            <person name="Spatafora J."/>
            <person name="Crous P."/>
            <person name="Grigoriev I."/>
        </authorList>
    </citation>
    <scope>NUCLEOTIDE SEQUENCE</scope>
    <source>
        <strain evidence="4">CBS 207.26</strain>
    </source>
</reference>
<name>A0A6A6D6K1_9PEZI</name>
<dbReference type="Proteomes" id="UP000800200">
    <property type="component" value="Unassembled WGS sequence"/>
</dbReference>
<dbReference type="OrthoDB" id="191139at2759"/>
<protein>
    <submittedName>
        <fullName evidence="4">NAD(P)-binding protein</fullName>
    </submittedName>
</protein>
<dbReference type="Pfam" id="PF00106">
    <property type="entry name" value="adh_short"/>
    <property type="match status" value="1"/>
</dbReference>